<keyword evidence="3" id="KW-0597">Phosphoprotein</keyword>
<dbReference type="SMART" id="SM00086">
    <property type="entry name" value="PAC"/>
    <property type="match status" value="4"/>
</dbReference>
<gene>
    <name evidence="10" type="ORF">ACFOWM_09880</name>
</gene>
<evidence type="ECO:0000256" key="2">
    <source>
        <dbReference type="ARBA" id="ARBA00012438"/>
    </source>
</evidence>
<dbReference type="InterPro" id="IPR000014">
    <property type="entry name" value="PAS"/>
</dbReference>
<dbReference type="EC" id="2.7.13.3" evidence="2"/>
<comment type="caution">
    <text evidence="10">The sequence shown here is derived from an EMBL/GenBank/DDBJ whole genome shotgun (WGS) entry which is preliminary data.</text>
</comment>
<protein>
    <recommendedName>
        <fullName evidence="2">histidine kinase</fullName>
        <ecNumber evidence="2">2.7.13.3</ecNumber>
    </recommendedName>
</protein>
<dbReference type="InterPro" id="IPR003594">
    <property type="entry name" value="HATPase_dom"/>
</dbReference>
<dbReference type="InterPro" id="IPR003661">
    <property type="entry name" value="HisK_dim/P_dom"/>
</dbReference>
<dbReference type="Pfam" id="PF00512">
    <property type="entry name" value="HisKA"/>
    <property type="match status" value="1"/>
</dbReference>
<dbReference type="SUPFAM" id="SSF47384">
    <property type="entry name" value="Homodimeric domain of signal transducing histidine kinase"/>
    <property type="match status" value="1"/>
</dbReference>
<dbReference type="PANTHER" id="PTHR43304:SF1">
    <property type="entry name" value="PAC DOMAIN-CONTAINING PROTEIN"/>
    <property type="match status" value="1"/>
</dbReference>
<evidence type="ECO:0000256" key="4">
    <source>
        <dbReference type="ARBA" id="ARBA00022679"/>
    </source>
</evidence>
<dbReference type="Proteomes" id="UP001595907">
    <property type="component" value="Unassembled WGS sequence"/>
</dbReference>
<feature type="domain" description="PAC" evidence="9">
    <location>
        <begin position="192"/>
        <end position="244"/>
    </location>
</feature>
<feature type="domain" description="PAC" evidence="9">
    <location>
        <begin position="692"/>
        <end position="743"/>
    </location>
</feature>
<dbReference type="SUPFAM" id="SSF55785">
    <property type="entry name" value="PYP-like sensor domain (PAS domain)"/>
    <property type="match status" value="6"/>
</dbReference>
<feature type="domain" description="Histidine kinase" evidence="7">
    <location>
        <begin position="883"/>
        <end position="1097"/>
    </location>
</feature>
<dbReference type="Gene3D" id="3.30.450.20">
    <property type="entry name" value="PAS domain"/>
    <property type="match status" value="6"/>
</dbReference>
<dbReference type="InterPro" id="IPR035965">
    <property type="entry name" value="PAS-like_dom_sf"/>
</dbReference>
<dbReference type="Pfam" id="PF13426">
    <property type="entry name" value="PAS_9"/>
    <property type="match status" value="2"/>
</dbReference>
<dbReference type="InterPro" id="IPR000700">
    <property type="entry name" value="PAS-assoc_C"/>
</dbReference>
<evidence type="ECO:0000256" key="1">
    <source>
        <dbReference type="ARBA" id="ARBA00000085"/>
    </source>
</evidence>
<keyword evidence="6" id="KW-0175">Coiled coil</keyword>
<evidence type="ECO:0000259" key="8">
    <source>
        <dbReference type="PROSITE" id="PS50112"/>
    </source>
</evidence>
<evidence type="ECO:0000313" key="10">
    <source>
        <dbReference type="EMBL" id="MFC4263186.1"/>
    </source>
</evidence>
<evidence type="ECO:0000256" key="5">
    <source>
        <dbReference type="ARBA" id="ARBA00022777"/>
    </source>
</evidence>
<dbReference type="SUPFAM" id="SSF55874">
    <property type="entry name" value="ATPase domain of HSP90 chaperone/DNA topoisomerase II/histidine kinase"/>
    <property type="match status" value="1"/>
</dbReference>
<evidence type="ECO:0000256" key="3">
    <source>
        <dbReference type="ARBA" id="ARBA00022553"/>
    </source>
</evidence>
<dbReference type="PROSITE" id="PS50112">
    <property type="entry name" value="PAS"/>
    <property type="match status" value="2"/>
</dbReference>
<dbReference type="NCBIfam" id="TIGR00229">
    <property type="entry name" value="sensory_box"/>
    <property type="match status" value="3"/>
</dbReference>
<dbReference type="InterPro" id="IPR013655">
    <property type="entry name" value="PAS_fold_3"/>
</dbReference>
<evidence type="ECO:0000259" key="9">
    <source>
        <dbReference type="PROSITE" id="PS50113"/>
    </source>
</evidence>
<dbReference type="Gene3D" id="2.10.70.100">
    <property type="match status" value="2"/>
</dbReference>
<dbReference type="PROSITE" id="PS50109">
    <property type="entry name" value="HIS_KIN"/>
    <property type="match status" value="1"/>
</dbReference>
<evidence type="ECO:0000256" key="6">
    <source>
        <dbReference type="SAM" id="Coils"/>
    </source>
</evidence>
<dbReference type="Pfam" id="PF00989">
    <property type="entry name" value="PAS"/>
    <property type="match status" value="1"/>
</dbReference>
<dbReference type="CDD" id="cd00082">
    <property type="entry name" value="HisKA"/>
    <property type="match status" value="1"/>
</dbReference>
<evidence type="ECO:0000313" key="11">
    <source>
        <dbReference type="Proteomes" id="UP001595907"/>
    </source>
</evidence>
<dbReference type="SMART" id="SM00387">
    <property type="entry name" value="HATPase_c"/>
    <property type="match status" value="1"/>
</dbReference>
<dbReference type="EMBL" id="JBHSCZ010000002">
    <property type="protein sequence ID" value="MFC4263186.1"/>
    <property type="molecule type" value="Genomic_DNA"/>
</dbReference>
<keyword evidence="4" id="KW-0808">Transferase</keyword>
<organism evidence="10 11">
    <name type="scientific">Ferruginibacter yonginensis</name>
    <dbReference type="NCBI Taxonomy" id="1310416"/>
    <lineage>
        <taxon>Bacteria</taxon>
        <taxon>Pseudomonadati</taxon>
        <taxon>Bacteroidota</taxon>
        <taxon>Chitinophagia</taxon>
        <taxon>Chitinophagales</taxon>
        <taxon>Chitinophagaceae</taxon>
        <taxon>Ferruginibacter</taxon>
    </lineage>
</organism>
<dbReference type="InterPro" id="IPR036097">
    <property type="entry name" value="HisK_dim/P_sf"/>
</dbReference>
<comment type="catalytic activity">
    <reaction evidence="1">
        <text>ATP + protein L-histidine = ADP + protein N-phospho-L-histidine.</text>
        <dbReference type="EC" id="2.7.13.3"/>
    </reaction>
</comment>
<name>A0ABV8QTI5_9BACT</name>
<feature type="domain" description="PAS" evidence="8">
    <location>
        <begin position="744"/>
        <end position="797"/>
    </location>
</feature>
<dbReference type="InterPro" id="IPR004358">
    <property type="entry name" value="Sig_transdc_His_kin-like_C"/>
</dbReference>
<evidence type="ECO:0000259" key="7">
    <source>
        <dbReference type="PROSITE" id="PS50109"/>
    </source>
</evidence>
<reference evidence="11" key="1">
    <citation type="journal article" date="2019" name="Int. J. Syst. Evol. Microbiol.">
        <title>The Global Catalogue of Microorganisms (GCM) 10K type strain sequencing project: providing services to taxonomists for standard genome sequencing and annotation.</title>
        <authorList>
            <consortium name="The Broad Institute Genomics Platform"/>
            <consortium name="The Broad Institute Genome Sequencing Center for Infectious Disease"/>
            <person name="Wu L."/>
            <person name="Ma J."/>
        </authorList>
    </citation>
    <scope>NUCLEOTIDE SEQUENCE [LARGE SCALE GENOMIC DNA]</scope>
    <source>
        <strain evidence="11">CECT 8289</strain>
    </source>
</reference>
<feature type="domain" description="PAS" evidence="8">
    <location>
        <begin position="374"/>
        <end position="445"/>
    </location>
</feature>
<feature type="coiled-coil region" evidence="6">
    <location>
        <begin position="849"/>
        <end position="876"/>
    </location>
</feature>
<sequence>MMVNNCNEAVCNFLNTSSSKIIAQPLSVIFNEFQFDETFNFELYVNNAIHLHKKIQTPFLKINKNSLTENTALQFEFTPIKLDNADVDTHVMITFHKAFSTVHAEKYNFEKTLNDKHQAHINKLEQQAHIGSWEFDIITNNIYLSDEFYRICGFEPNGFESTFENTTKLIHPDDVESATTAYQNAIVTCQHYEIEKRIVRPSGEIRYIKSSGDVEVNEQGVTTKLFGVFIDITDAKKQQKEIESANQLLKNAQRIVQMGNWEYDITNDIIYWSDEVFRMFDWQPSPNTVLHFNDFIALVHPNETLKILKAKKAAEQNKITIDTEINIISKKGTHKIVHLLAEFQFNEQTKSNWLYGTISNITEAALAKKQLEASEKSYKYLFENNPSPMLIWDFETHKIIEANEEALMKYGYTREEFLQLKIEEIRPPEDIPLILATIKNTETYGNIHKRIWRHLKKDGTLMYVSITGHLLTYKGRTVSLIHIVDVTEQEATLKNLLLSENKLSIATSIAKLVYWKWIPSINNIFWSDEIYKLLEIEHHQTILTFDIYKKYIHISDRKLYETSLKNAVVQQSNINIIYRLVLPNGNIKWIQEIGYINTENEVVFEGTIQDITEKKQTENLLNNAYKLAKIGSWEIDVEKGTVFWSDIIKEIREAPSNYKPTLANGIQYFKKGIDRDTIIAKVKTAMENGIPWDEELQIITFKGNTKWVRTIGEAEFKDGVCVKVYGSFQDINDRKKAELELLEVYKEKNTILESIGDAFFTVDKYGCITYWNKVAASLFDISKEIAIGQSLHKILKFNKTFSTYYNKAVELHTVQQFETLYHPLNIWLEVSLYPSAEGLSAYIKDMTERKKADDELHKLNKNLEKHSKDLANSNFELEQFAYVASHDLQEPLRMITSFITQLQKKYSDVIDDRGKQYMHFAVDGASRMRQIILDLLEYSRVGRRHEQLEEVDLNEIVKDIITLYQKNIKEKKAIITSEKLPSIAGFKSPLRQVFQNIISNSLKYQQASNIPKIDISYTATDTYWQFAIKDNGIGIAPDYFDKIFVIFQRLHPKDTYKGTGIGLAITKKIVESLGGKIWVTSSENKGSTFYFTILKSNH</sequence>
<dbReference type="InterPro" id="IPR001610">
    <property type="entry name" value="PAC"/>
</dbReference>
<keyword evidence="11" id="KW-1185">Reference proteome</keyword>
<keyword evidence="5" id="KW-0418">Kinase</keyword>
<dbReference type="Pfam" id="PF08447">
    <property type="entry name" value="PAS_3"/>
    <property type="match status" value="3"/>
</dbReference>
<dbReference type="Gene3D" id="1.10.287.130">
    <property type="match status" value="1"/>
</dbReference>
<accession>A0ABV8QTI5</accession>
<proteinExistence type="predicted"/>
<dbReference type="InterPro" id="IPR052162">
    <property type="entry name" value="Sensor_kinase/Photoreceptor"/>
</dbReference>
<dbReference type="SMART" id="SM00091">
    <property type="entry name" value="PAS"/>
    <property type="match status" value="4"/>
</dbReference>
<feature type="domain" description="PAC" evidence="9">
    <location>
        <begin position="574"/>
        <end position="623"/>
    </location>
</feature>
<dbReference type="SMART" id="SM00388">
    <property type="entry name" value="HisKA"/>
    <property type="match status" value="1"/>
</dbReference>
<dbReference type="Gene3D" id="3.30.565.10">
    <property type="entry name" value="Histidine kinase-like ATPase, C-terminal domain"/>
    <property type="match status" value="1"/>
</dbReference>
<dbReference type="InterPro" id="IPR036890">
    <property type="entry name" value="HATPase_C_sf"/>
</dbReference>
<dbReference type="InterPro" id="IPR013767">
    <property type="entry name" value="PAS_fold"/>
</dbReference>
<dbReference type="CDD" id="cd00130">
    <property type="entry name" value="PAS"/>
    <property type="match status" value="3"/>
</dbReference>
<dbReference type="PANTHER" id="PTHR43304">
    <property type="entry name" value="PHYTOCHROME-LIKE PROTEIN CPH1"/>
    <property type="match status" value="1"/>
</dbReference>
<dbReference type="PRINTS" id="PR00344">
    <property type="entry name" value="BCTRLSENSOR"/>
</dbReference>
<dbReference type="InterPro" id="IPR005467">
    <property type="entry name" value="His_kinase_dom"/>
</dbReference>
<dbReference type="Pfam" id="PF02518">
    <property type="entry name" value="HATPase_c"/>
    <property type="match status" value="1"/>
</dbReference>
<dbReference type="PROSITE" id="PS50113">
    <property type="entry name" value="PAC"/>
    <property type="match status" value="3"/>
</dbReference>